<evidence type="ECO:0000256" key="14">
    <source>
        <dbReference type="ARBA" id="ARBA00049244"/>
    </source>
</evidence>
<dbReference type="OrthoDB" id="205514at2759"/>
<dbReference type="Gene3D" id="3.30.210.10">
    <property type="entry name" value="DNA polymerase, thumb domain"/>
    <property type="match status" value="1"/>
</dbReference>
<comment type="catalytic activity">
    <reaction evidence="14 16">
        <text>DNA(n) + a 2'-deoxyribonucleoside 5'-triphosphate = DNA(n+1) + diphosphate</text>
        <dbReference type="Rhea" id="RHEA:22508"/>
        <dbReference type="Rhea" id="RHEA-COMP:17339"/>
        <dbReference type="Rhea" id="RHEA-COMP:17340"/>
        <dbReference type="ChEBI" id="CHEBI:33019"/>
        <dbReference type="ChEBI" id="CHEBI:61560"/>
        <dbReference type="ChEBI" id="CHEBI:173112"/>
        <dbReference type="EC" id="2.7.7.7"/>
    </reaction>
</comment>
<dbReference type="PANTHER" id="PTHR11276">
    <property type="entry name" value="DNA POLYMERASE TYPE-X FAMILY MEMBER"/>
    <property type="match status" value="1"/>
</dbReference>
<dbReference type="PANTHER" id="PTHR11276:SF28">
    <property type="entry name" value="DNA POLYMERASE LAMBDA"/>
    <property type="match status" value="1"/>
</dbReference>
<reference evidence="18 19" key="1">
    <citation type="submission" date="2016-05" db="EMBL/GenBank/DDBJ databases">
        <title>Genome sequencing reveals origins of a unique bacterial endosymbiosis in the earliest lineages of terrestrial Fungi.</title>
        <authorList>
            <consortium name="DOE Joint Genome Institute"/>
            <person name="Uehling J."/>
            <person name="Gryganskyi A."/>
            <person name="Hameed K."/>
            <person name="Tschaplinski T."/>
            <person name="Misztal P."/>
            <person name="Wu S."/>
            <person name="Desiro A."/>
            <person name="Vande Pol N."/>
            <person name="Du Z.-Y."/>
            <person name="Zienkiewicz A."/>
            <person name="Zienkiewicz K."/>
            <person name="Morin E."/>
            <person name="Tisserant E."/>
            <person name="Splivallo R."/>
            <person name="Hainaut M."/>
            <person name="Henrissat B."/>
            <person name="Ohm R."/>
            <person name="Kuo A."/>
            <person name="Yan J."/>
            <person name="Lipzen A."/>
            <person name="Nolan M."/>
            <person name="Labutti K."/>
            <person name="Barry K."/>
            <person name="Goldstein A."/>
            <person name="Labbe J."/>
            <person name="Schadt C."/>
            <person name="Tuskan G."/>
            <person name="Grigoriev I."/>
            <person name="Martin F."/>
            <person name="Vilgalys R."/>
            <person name="Bonito G."/>
        </authorList>
    </citation>
    <scope>NUCLEOTIDE SEQUENCE [LARGE SCALE GENOMIC DNA]</scope>
    <source>
        <strain evidence="18 19">AG-77</strain>
    </source>
</reference>
<evidence type="ECO:0000313" key="18">
    <source>
        <dbReference type="EMBL" id="OAQ33216.1"/>
    </source>
</evidence>
<dbReference type="InterPro" id="IPR010996">
    <property type="entry name" value="HHH_MUS81"/>
</dbReference>
<organism evidence="18 19">
    <name type="scientific">Linnemannia elongata AG-77</name>
    <dbReference type="NCBI Taxonomy" id="1314771"/>
    <lineage>
        <taxon>Eukaryota</taxon>
        <taxon>Fungi</taxon>
        <taxon>Fungi incertae sedis</taxon>
        <taxon>Mucoromycota</taxon>
        <taxon>Mortierellomycotina</taxon>
        <taxon>Mortierellomycetes</taxon>
        <taxon>Mortierellales</taxon>
        <taxon>Mortierellaceae</taxon>
        <taxon>Linnemannia</taxon>
    </lineage>
</organism>
<dbReference type="EC" id="2.7.7.7" evidence="16"/>
<keyword evidence="19" id="KW-1185">Reference proteome</keyword>
<dbReference type="GO" id="GO:0003887">
    <property type="term" value="F:DNA-directed DNA polymerase activity"/>
    <property type="evidence" value="ECO:0007669"/>
    <property type="project" value="UniProtKB-UniRule"/>
</dbReference>
<dbReference type="InterPro" id="IPR029398">
    <property type="entry name" value="PolB_thumb"/>
</dbReference>
<dbReference type="GO" id="GO:0046872">
    <property type="term" value="F:metal ion binding"/>
    <property type="evidence" value="ECO:0007669"/>
    <property type="project" value="UniProtKB-UniRule"/>
</dbReference>
<keyword evidence="4 16" id="KW-0808">Transferase</keyword>
<dbReference type="SUPFAM" id="SSF81301">
    <property type="entry name" value="Nucleotidyltransferase"/>
    <property type="match status" value="1"/>
</dbReference>
<dbReference type="InterPro" id="IPR002054">
    <property type="entry name" value="DNA-dir_DNA_pol_X"/>
</dbReference>
<gene>
    <name evidence="18" type="ORF">K457DRAFT_69808</name>
</gene>
<keyword evidence="10" id="KW-0238">DNA-binding</keyword>
<keyword evidence="11 16" id="KW-0234">DNA repair</keyword>
<sequence>MDHYETSKVKGSNEHFKVINYRKAITAIRALDYEIKSEEMALKIPRVGKKLAQKIGECISFGRIKKLDHLNWDQEKSKTETLFRSVYGVGSEMATAWYKDGLRTLDDVRALPNLTKNQISGLRFYDDLLLRIPRSEVEQIGKVVEAAAHKLHPEIQSQVTGSYRRGKPDCGDIDIVVARPNIDNGDELFMIMDHILKDLINQGFLVDHLSLPTWEDSYATRPKHFKYMGICKLPGENQIHRHIDILVVPWMHLGAVLIYFTGNDICNRSMRLLASNRGMRLSDKGLFDNVMRGKIRKKVNEGRWVAGRTEREIFDYLKIKYLEPYEREC</sequence>
<dbReference type="GO" id="GO:0016829">
    <property type="term" value="F:lyase activity"/>
    <property type="evidence" value="ECO:0007669"/>
    <property type="project" value="UniProtKB-KW"/>
</dbReference>
<dbReference type="Pfam" id="PF14791">
    <property type="entry name" value="DNA_pol_B_thumb"/>
    <property type="match status" value="1"/>
</dbReference>
<dbReference type="GO" id="GO:0006303">
    <property type="term" value="P:double-strand break repair via nonhomologous end joining"/>
    <property type="evidence" value="ECO:0007669"/>
    <property type="project" value="TreeGrafter"/>
</dbReference>
<dbReference type="InterPro" id="IPR037160">
    <property type="entry name" value="DNA_Pol_thumb_sf"/>
</dbReference>
<dbReference type="SMART" id="SM00483">
    <property type="entry name" value="POLXc"/>
    <property type="match status" value="1"/>
</dbReference>
<keyword evidence="3" id="KW-0237">DNA synthesis</keyword>
<dbReference type="PROSITE" id="PS00522">
    <property type="entry name" value="DNA_POLYMERASE_X"/>
    <property type="match status" value="1"/>
</dbReference>
<dbReference type="SUPFAM" id="SSF81585">
    <property type="entry name" value="PsbU/PolX domain-like"/>
    <property type="match status" value="1"/>
</dbReference>
<evidence type="ECO:0000256" key="2">
    <source>
        <dbReference type="ARBA" id="ARBA00008323"/>
    </source>
</evidence>
<evidence type="ECO:0000256" key="15">
    <source>
        <dbReference type="PIRSR" id="PIRSR622312-50"/>
    </source>
</evidence>
<evidence type="ECO:0000256" key="6">
    <source>
        <dbReference type="ARBA" id="ARBA00022705"/>
    </source>
</evidence>
<dbReference type="PRINTS" id="PR00869">
    <property type="entry name" value="DNAPOLX"/>
</dbReference>
<keyword evidence="6" id="KW-0235">DNA replication</keyword>
<dbReference type="GO" id="GO:0006260">
    <property type="term" value="P:DNA replication"/>
    <property type="evidence" value="ECO:0007669"/>
    <property type="project" value="UniProtKB-KW"/>
</dbReference>
<dbReference type="EMBL" id="KV442022">
    <property type="protein sequence ID" value="OAQ33216.1"/>
    <property type="molecule type" value="Genomic_DNA"/>
</dbReference>
<dbReference type="Gene3D" id="1.10.150.20">
    <property type="entry name" value="5' to 3' exonuclease, C-terminal subdomain"/>
    <property type="match status" value="1"/>
</dbReference>
<dbReference type="InterPro" id="IPR002008">
    <property type="entry name" value="DNA_pol_X_beta-like"/>
</dbReference>
<dbReference type="Gene3D" id="3.30.460.10">
    <property type="entry name" value="Beta Polymerase, domain 2"/>
    <property type="match status" value="1"/>
</dbReference>
<keyword evidence="7" id="KW-0479">Metal-binding</keyword>
<comment type="function">
    <text evidence="16">DNA polymerase that functions in several pathways of DNA repair. Involved in base excision repair (BER) responsible for repair of lesions that give rise to abasic (AP) sites in DNA. Also contributes to DNA double-strand break repair by non-homologous end joining and homologous recombination. Has both template-dependent and template-independent (terminal transferase) DNA polymerase activities. Has also a 5'-deoxyribose-5-phosphate lyase (dRP lyase) activity.</text>
</comment>
<dbReference type="AlphaFoldDB" id="A0A197K957"/>
<evidence type="ECO:0000256" key="4">
    <source>
        <dbReference type="ARBA" id="ARBA00022679"/>
    </source>
</evidence>
<dbReference type="InterPro" id="IPR028207">
    <property type="entry name" value="DNA_pol_B_palm_palm"/>
</dbReference>
<evidence type="ECO:0000256" key="12">
    <source>
        <dbReference type="ARBA" id="ARBA00023239"/>
    </source>
</evidence>
<dbReference type="InterPro" id="IPR022312">
    <property type="entry name" value="DNA_pol_X"/>
</dbReference>
<dbReference type="STRING" id="1314771.A0A197K957"/>
<evidence type="ECO:0000256" key="11">
    <source>
        <dbReference type="ARBA" id="ARBA00023204"/>
    </source>
</evidence>
<dbReference type="GO" id="GO:0005634">
    <property type="term" value="C:nucleus"/>
    <property type="evidence" value="ECO:0007669"/>
    <property type="project" value="UniProtKB-SubCell"/>
</dbReference>
<accession>A0A197K957</accession>
<protein>
    <recommendedName>
        <fullName evidence="16">DNA polymerase</fullName>
        <ecNumber evidence="16">2.7.7.7</ecNumber>
    </recommendedName>
</protein>
<dbReference type="CDD" id="cd00141">
    <property type="entry name" value="NT_POLXc"/>
    <property type="match status" value="1"/>
</dbReference>
<evidence type="ECO:0000256" key="3">
    <source>
        <dbReference type="ARBA" id="ARBA00022634"/>
    </source>
</evidence>
<evidence type="ECO:0000256" key="13">
    <source>
        <dbReference type="ARBA" id="ARBA00023242"/>
    </source>
</evidence>
<keyword evidence="13 16" id="KW-0539">Nucleus</keyword>
<evidence type="ECO:0000256" key="8">
    <source>
        <dbReference type="ARBA" id="ARBA00022763"/>
    </source>
</evidence>
<keyword evidence="9 16" id="KW-0239">DNA-directed DNA polymerase</keyword>
<dbReference type="Pfam" id="PF10391">
    <property type="entry name" value="DNA_pol_lambd_f"/>
    <property type="match status" value="1"/>
</dbReference>
<evidence type="ECO:0000256" key="1">
    <source>
        <dbReference type="ARBA" id="ARBA00004123"/>
    </source>
</evidence>
<dbReference type="InterPro" id="IPR018944">
    <property type="entry name" value="DNA_pol_lambd_fingers_domain"/>
</dbReference>
<feature type="active site" description="Nucleophile; Schiff-base intermediate with DNA; for 5'-dRP lyase activity" evidence="15">
    <location>
        <position position="54"/>
    </location>
</feature>
<name>A0A197K957_9FUNG</name>
<dbReference type="Pfam" id="PF14716">
    <property type="entry name" value="HHH_8"/>
    <property type="match status" value="1"/>
</dbReference>
<evidence type="ECO:0000259" key="17">
    <source>
        <dbReference type="SMART" id="SM00483"/>
    </source>
</evidence>
<feature type="domain" description="DNA-directed DNA polymerase X" evidence="17">
    <location>
        <begin position="2"/>
        <end position="328"/>
    </location>
</feature>
<dbReference type="Gene3D" id="1.10.150.110">
    <property type="entry name" value="DNA polymerase beta, N-terminal domain-like"/>
    <property type="match status" value="1"/>
</dbReference>
<keyword evidence="12" id="KW-0456">Lyase</keyword>
<dbReference type="Proteomes" id="UP000078512">
    <property type="component" value="Unassembled WGS sequence"/>
</dbReference>
<dbReference type="SUPFAM" id="SSF47802">
    <property type="entry name" value="DNA polymerase beta, N-terminal domain-like"/>
    <property type="match status" value="1"/>
</dbReference>
<dbReference type="InterPro" id="IPR043519">
    <property type="entry name" value="NT_sf"/>
</dbReference>
<evidence type="ECO:0000256" key="16">
    <source>
        <dbReference type="RuleBase" id="RU366014"/>
    </source>
</evidence>
<comment type="similarity">
    <text evidence="2 16">Belongs to the DNA polymerase type-X family.</text>
</comment>
<keyword evidence="5 16" id="KW-0548">Nucleotidyltransferase</keyword>
<dbReference type="InterPro" id="IPR027421">
    <property type="entry name" value="DNA_pol_lamdba_lyase_dom_sf"/>
</dbReference>
<evidence type="ECO:0000313" key="19">
    <source>
        <dbReference type="Proteomes" id="UP000078512"/>
    </source>
</evidence>
<dbReference type="Pfam" id="PF14792">
    <property type="entry name" value="DNA_pol_B_palm"/>
    <property type="match status" value="1"/>
</dbReference>
<dbReference type="FunFam" id="1.10.150.20:FF:000010">
    <property type="entry name" value="DNA polymerase lambda"/>
    <property type="match status" value="1"/>
</dbReference>
<dbReference type="GO" id="GO:0003677">
    <property type="term" value="F:DNA binding"/>
    <property type="evidence" value="ECO:0007669"/>
    <property type="project" value="UniProtKB-UniRule"/>
</dbReference>
<keyword evidence="8 16" id="KW-0227">DNA damage</keyword>
<evidence type="ECO:0000256" key="5">
    <source>
        <dbReference type="ARBA" id="ARBA00022695"/>
    </source>
</evidence>
<dbReference type="InterPro" id="IPR019843">
    <property type="entry name" value="DNA_pol-X_BS"/>
</dbReference>
<evidence type="ECO:0000256" key="7">
    <source>
        <dbReference type="ARBA" id="ARBA00022723"/>
    </source>
</evidence>
<evidence type="ECO:0000256" key="10">
    <source>
        <dbReference type="ARBA" id="ARBA00023125"/>
    </source>
</evidence>
<comment type="subcellular location">
    <subcellularLocation>
        <location evidence="1 16">Nucleus</location>
    </subcellularLocation>
</comment>
<evidence type="ECO:0000256" key="9">
    <source>
        <dbReference type="ARBA" id="ARBA00022932"/>
    </source>
</evidence>
<proteinExistence type="inferred from homology"/>
<dbReference type="PRINTS" id="PR00870">
    <property type="entry name" value="DNAPOLXBETA"/>
</dbReference>